<evidence type="ECO:0000256" key="7">
    <source>
        <dbReference type="ARBA" id="ARBA00022697"/>
    </source>
</evidence>
<dbReference type="Proteomes" id="UP001164693">
    <property type="component" value="Chromosome"/>
</dbReference>
<dbReference type="PRINTS" id="PR00958">
    <property type="entry name" value="HOMSERKINASE"/>
</dbReference>
<keyword evidence="13" id="KW-0963">Cytoplasm</keyword>
<comment type="subcellular location">
    <subcellularLocation>
        <location evidence="13">Cytoplasm</location>
    </subcellularLocation>
</comment>
<evidence type="ECO:0000259" key="14">
    <source>
        <dbReference type="Pfam" id="PF00288"/>
    </source>
</evidence>
<comment type="catalytic activity">
    <reaction evidence="11 13">
        <text>L-homoserine + ATP = O-phospho-L-homoserine + ADP + H(+)</text>
        <dbReference type="Rhea" id="RHEA:13985"/>
        <dbReference type="ChEBI" id="CHEBI:15378"/>
        <dbReference type="ChEBI" id="CHEBI:30616"/>
        <dbReference type="ChEBI" id="CHEBI:57476"/>
        <dbReference type="ChEBI" id="CHEBI:57590"/>
        <dbReference type="ChEBI" id="CHEBI:456216"/>
        <dbReference type="EC" id="2.7.1.39"/>
    </reaction>
</comment>
<comment type="similarity">
    <text evidence="2 13">Belongs to the GHMP kinase family. Homoserine kinase subfamily.</text>
</comment>
<dbReference type="Pfam" id="PF00288">
    <property type="entry name" value="GHMP_kinases_N"/>
    <property type="match status" value="1"/>
</dbReference>
<evidence type="ECO:0000259" key="15">
    <source>
        <dbReference type="Pfam" id="PF08544"/>
    </source>
</evidence>
<keyword evidence="5 13" id="KW-0028">Amino-acid biosynthesis</keyword>
<comment type="pathway">
    <text evidence="1 13">Amino-acid biosynthesis; L-threonine biosynthesis; L-threonine from L-aspartate: step 4/5.</text>
</comment>
<dbReference type="PANTHER" id="PTHR20861">
    <property type="entry name" value="HOMOSERINE/4-DIPHOSPHOCYTIDYL-2-C-METHYL-D-ERYTHRITOL KINASE"/>
    <property type="match status" value="1"/>
</dbReference>
<dbReference type="RefSeq" id="WP_269443241.1">
    <property type="nucleotide sequence ID" value="NZ_CP097463.1"/>
</dbReference>
<dbReference type="Gene3D" id="3.30.230.10">
    <property type="match status" value="1"/>
</dbReference>
<evidence type="ECO:0000256" key="8">
    <source>
        <dbReference type="ARBA" id="ARBA00022741"/>
    </source>
</evidence>
<evidence type="ECO:0000256" key="5">
    <source>
        <dbReference type="ARBA" id="ARBA00022605"/>
    </source>
</evidence>
<dbReference type="NCBIfam" id="TIGR00191">
    <property type="entry name" value="thrB"/>
    <property type="match status" value="1"/>
</dbReference>
<evidence type="ECO:0000256" key="1">
    <source>
        <dbReference type="ARBA" id="ARBA00005015"/>
    </source>
</evidence>
<reference evidence="16" key="1">
    <citation type="submission" date="2022-05" db="EMBL/GenBank/DDBJ databases">
        <title>Jatrophihabitans sp. SB3-54 whole genome sequence.</title>
        <authorList>
            <person name="Suh M.K."/>
            <person name="Eom M.K."/>
            <person name="Kim J.S."/>
            <person name="Kim H.S."/>
            <person name="Do H.E."/>
            <person name="Shin Y.K."/>
            <person name="Lee J.-S."/>
        </authorList>
    </citation>
    <scope>NUCLEOTIDE SEQUENCE</scope>
    <source>
        <strain evidence="16">SB3-54</strain>
    </source>
</reference>
<evidence type="ECO:0000256" key="10">
    <source>
        <dbReference type="ARBA" id="ARBA00022840"/>
    </source>
</evidence>
<dbReference type="InterPro" id="IPR000870">
    <property type="entry name" value="Homoserine_kinase"/>
</dbReference>
<evidence type="ECO:0000256" key="12">
    <source>
        <dbReference type="ARBA" id="ARBA00049954"/>
    </source>
</evidence>
<dbReference type="EMBL" id="CP097463">
    <property type="protein sequence ID" value="WAX56709.1"/>
    <property type="molecule type" value="Genomic_DNA"/>
</dbReference>
<organism evidence="16 17">
    <name type="scientific">Jatrophihabitans cynanchi</name>
    <dbReference type="NCBI Taxonomy" id="2944128"/>
    <lineage>
        <taxon>Bacteria</taxon>
        <taxon>Bacillati</taxon>
        <taxon>Actinomycetota</taxon>
        <taxon>Actinomycetes</taxon>
        <taxon>Jatrophihabitantales</taxon>
        <taxon>Jatrophihabitantaceae</taxon>
        <taxon>Jatrophihabitans</taxon>
    </lineage>
</organism>
<dbReference type="InterPro" id="IPR020568">
    <property type="entry name" value="Ribosomal_Su5_D2-typ_SF"/>
</dbReference>
<comment type="function">
    <text evidence="12 13">Catalyzes the ATP-dependent phosphorylation of L-homoserine to L-homoserine phosphate.</text>
</comment>
<evidence type="ECO:0000256" key="2">
    <source>
        <dbReference type="ARBA" id="ARBA00007370"/>
    </source>
</evidence>
<keyword evidence="17" id="KW-1185">Reference proteome</keyword>
<keyword evidence="8 13" id="KW-0547">Nucleotide-binding</keyword>
<dbReference type="InterPro" id="IPR006204">
    <property type="entry name" value="GHMP_kinase_N_dom"/>
</dbReference>
<evidence type="ECO:0000256" key="13">
    <source>
        <dbReference type="HAMAP-Rule" id="MF_00384"/>
    </source>
</evidence>
<dbReference type="HAMAP" id="MF_00384">
    <property type="entry name" value="Homoser_kinase"/>
    <property type="match status" value="1"/>
</dbReference>
<dbReference type="SUPFAM" id="SSF55060">
    <property type="entry name" value="GHMP Kinase, C-terminal domain"/>
    <property type="match status" value="1"/>
</dbReference>
<dbReference type="PIRSF" id="PIRSF000676">
    <property type="entry name" value="Homoser_kin"/>
    <property type="match status" value="1"/>
</dbReference>
<evidence type="ECO:0000256" key="4">
    <source>
        <dbReference type="ARBA" id="ARBA00017858"/>
    </source>
</evidence>
<keyword evidence="9 13" id="KW-0418">Kinase</keyword>
<dbReference type="Gene3D" id="3.30.70.890">
    <property type="entry name" value="GHMP kinase, C-terminal domain"/>
    <property type="match status" value="1"/>
</dbReference>
<name>A0ABY7JVX3_9ACTN</name>
<evidence type="ECO:0000256" key="3">
    <source>
        <dbReference type="ARBA" id="ARBA00012078"/>
    </source>
</evidence>
<dbReference type="InterPro" id="IPR036554">
    <property type="entry name" value="GHMP_kinase_C_sf"/>
</dbReference>
<evidence type="ECO:0000256" key="11">
    <source>
        <dbReference type="ARBA" id="ARBA00049375"/>
    </source>
</evidence>
<protein>
    <recommendedName>
        <fullName evidence="4 13">Homoserine kinase</fullName>
        <shortName evidence="13">HK</shortName>
        <shortName evidence="13">HSK</shortName>
        <ecNumber evidence="3 13">2.7.1.39</ecNumber>
    </recommendedName>
</protein>
<dbReference type="PANTHER" id="PTHR20861:SF1">
    <property type="entry name" value="HOMOSERINE KINASE"/>
    <property type="match status" value="1"/>
</dbReference>
<sequence length="304" mass="30896">MKPAFRAGPVHVRVPATSANLGPGFDALGLALDLHDDLVARVVDSGLAIDVAGEGEELARDESHLVVRALRAGFEVLGGQPPGLELSCANRIPHGRGLGSSAAAIVAGLLLARALVLGGEETLSGAAVLELADRLEGHPDNVAPALLGGLTVAWRDGAAVGALRLQCDERVRPVVLVPPFQASTEAARGLLPPAVAHADAAANSGRAALLVAALTTAPQHLFAATEDRLHQAYREPAMPASIELVNALRAAGLPAVVSGAGPTVLVLARDDREVAQAVAAAPGRWRPSVLSIAPRGGHQVAAGH</sequence>
<evidence type="ECO:0000256" key="9">
    <source>
        <dbReference type="ARBA" id="ARBA00022777"/>
    </source>
</evidence>
<feature type="domain" description="GHMP kinase N-terminal" evidence="14">
    <location>
        <begin position="65"/>
        <end position="149"/>
    </location>
</feature>
<feature type="domain" description="GHMP kinase C-terminal" evidence="15">
    <location>
        <begin position="222"/>
        <end position="281"/>
    </location>
</feature>
<feature type="binding site" evidence="13">
    <location>
        <begin position="93"/>
        <end position="103"/>
    </location>
    <ligand>
        <name>ATP</name>
        <dbReference type="ChEBI" id="CHEBI:30616"/>
    </ligand>
</feature>
<evidence type="ECO:0000313" key="16">
    <source>
        <dbReference type="EMBL" id="WAX56709.1"/>
    </source>
</evidence>
<proteinExistence type="inferred from homology"/>
<keyword evidence="10 13" id="KW-0067">ATP-binding</keyword>
<evidence type="ECO:0000313" key="17">
    <source>
        <dbReference type="Proteomes" id="UP001164693"/>
    </source>
</evidence>
<evidence type="ECO:0000256" key="6">
    <source>
        <dbReference type="ARBA" id="ARBA00022679"/>
    </source>
</evidence>
<dbReference type="EC" id="2.7.1.39" evidence="3 13"/>
<dbReference type="PROSITE" id="PS00627">
    <property type="entry name" value="GHMP_KINASES_ATP"/>
    <property type="match status" value="1"/>
</dbReference>
<dbReference type="SUPFAM" id="SSF54211">
    <property type="entry name" value="Ribosomal protein S5 domain 2-like"/>
    <property type="match status" value="1"/>
</dbReference>
<dbReference type="InterPro" id="IPR014721">
    <property type="entry name" value="Ribsml_uS5_D2-typ_fold_subgr"/>
</dbReference>
<accession>A0ABY7JVX3</accession>
<dbReference type="InterPro" id="IPR013750">
    <property type="entry name" value="GHMP_kinase_C_dom"/>
</dbReference>
<dbReference type="Pfam" id="PF08544">
    <property type="entry name" value="GHMP_kinases_C"/>
    <property type="match status" value="1"/>
</dbReference>
<keyword evidence="6 13" id="KW-0808">Transferase</keyword>
<dbReference type="GO" id="GO:0004413">
    <property type="term" value="F:homoserine kinase activity"/>
    <property type="evidence" value="ECO:0007669"/>
    <property type="project" value="UniProtKB-EC"/>
</dbReference>
<keyword evidence="7 13" id="KW-0791">Threonine biosynthesis</keyword>
<dbReference type="InterPro" id="IPR006203">
    <property type="entry name" value="GHMP_knse_ATP-bd_CS"/>
</dbReference>
<gene>
    <name evidence="13 16" type="primary">thrB</name>
    <name evidence="16" type="ORF">M6B22_19590</name>
</gene>